<reference evidence="2 3" key="1">
    <citation type="journal article" date="2015" name="Stand. Genomic Sci.">
        <title>Genomic Encyclopedia of Bacterial and Archaeal Type Strains, Phase III: the genomes of soil and plant-associated and newly described type strains.</title>
        <authorList>
            <person name="Whitman W.B."/>
            <person name="Woyke T."/>
            <person name="Klenk H.P."/>
            <person name="Zhou Y."/>
            <person name="Lilburn T.G."/>
            <person name="Beck B.J."/>
            <person name="De Vos P."/>
            <person name="Vandamme P."/>
            <person name="Eisen J.A."/>
            <person name="Garrity G."/>
            <person name="Hugenholtz P."/>
            <person name="Kyrpides N.C."/>
        </authorList>
    </citation>
    <scope>NUCLEOTIDE SEQUENCE [LARGE SCALE GENOMIC DNA]</scope>
    <source>
        <strain evidence="2 3">VKM Ac-2541</strain>
    </source>
</reference>
<dbReference type="InterPro" id="IPR013757">
    <property type="entry name" value="Topo_IIA_A_a_sf"/>
</dbReference>
<dbReference type="GO" id="GO:0003677">
    <property type="term" value="F:DNA binding"/>
    <property type="evidence" value="ECO:0007669"/>
    <property type="project" value="InterPro"/>
</dbReference>
<accession>A0A4R2IJC2</accession>
<dbReference type="RefSeq" id="WP_132153810.1">
    <property type="nucleotide sequence ID" value="NZ_SLWR01000010.1"/>
</dbReference>
<comment type="caution">
    <text evidence="2">The sequence shown here is derived from an EMBL/GenBank/DDBJ whole genome shotgun (WGS) entry which is preliminary data.</text>
</comment>
<dbReference type="AlphaFoldDB" id="A0A4R2IJC2"/>
<dbReference type="InterPro" id="IPR013760">
    <property type="entry name" value="Topo_IIA-like_dom_sf"/>
</dbReference>
<dbReference type="EMBL" id="SLWR01000010">
    <property type="protein sequence ID" value="TCO44657.1"/>
    <property type="molecule type" value="Genomic_DNA"/>
</dbReference>
<proteinExistence type="predicted"/>
<dbReference type="OrthoDB" id="4773268at2"/>
<dbReference type="GO" id="GO:0034335">
    <property type="term" value="F:DNA negative supercoiling activity"/>
    <property type="evidence" value="ECO:0007669"/>
    <property type="project" value="UniProtKB-ARBA"/>
</dbReference>
<sequence>MIDPDELAAAQRRKLELLDAVLAAIERRSEVLDIVSEAESPEAALLPVQNLLGITEENAWAVIDLQFRRLTKSNVARIEWERDELRAQWGDDV</sequence>
<dbReference type="Gene3D" id="1.10.268.10">
    <property type="entry name" value="Topoisomerase, domain 3"/>
    <property type="match status" value="1"/>
</dbReference>
<protein>
    <submittedName>
        <fullName evidence="2">Uncharacterized protein</fullName>
    </submittedName>
</protein>
<dbReference type="SUPFAM" id="SSF56719">
    <property type="entry name" value="Type II DNA topoisomerase"/>
    <property type="match status" value="1"/>
</dbReference>
<name>A0A4R2IJC2_9ACTN</name>
<gene>
    <name evidence="2" type="ORF">EV646_110372</name>
</gene>
<evidence type="ECO:0000313" key="3">
    <source>
        <dbReference type="Proteomes" id="UP000295573"/>
    </source>
</evidence>
<organism evidence="2 3">
    <name type="scientific">Kribbella antiqua</name>
    <dbReference type="NCBI Taxonomy" id="2512217"/>
    <lineage>
        <taxon>Bacteria</taxon>
        <taxon>Bacillati</taxon>
        <taxon>Actinomycetota</taxon>
        <taxon>Actinomycetes</taxon>
        <taxon>Propionibacteriales</taxon>
        <taxon>Kribbellaceae</taxon>
        <taxon>Kribbella</taxon>
    </lineage>
</organism>
<evidence type="ECO:0000313" key="2">
    <source>
        <dbReference type="EMBL" id="TCO44657.1"/>
    </source>
</evidence>
<dbReference type="GO" id="GO:0005524">
    <property type="term" value="F:ATP binding"/>
    <property type="evidence" value="ECO:0007669"/>
    <property type="project" value="InterPro"/>
</dbReference>
<keyword evidence="3" id="KW-1185">Reference proteome</keyword>
<evidence type="ECO:0000256" key="1">
    <source>
        <dbReference type="ARBA" id="ARBA00000185"/>
    </source>
</evidence>
<comment type="catalytic activity">
    <reaction evidence="1">
        <text>ATP-dependent breakage, passage and rejoining of double-stranded DNA.</text>
        <dbReference type="EC" id="5.6.2.2"/>
    </reaction>
</comment>
<dbReference type="Proteomes" id="UP000295573">
    <property type="component" value="Unassembled WGS sequence"/>
</dbReference>